<dbReference type="EMBL" id="JADBEL010000015">
    <property type="protein sequence ID" value="MBE1555590.1"/>
    <property type="molecule type" value="Genomic_DNA"/>
</dbReference>
<accession>A0A927MJ22</accession>
<dbReference type="AlphaFoldDB" id="A0A927MJ22"/>
<dbReference type="Proteomes" id="UP000658225">
    <property type="component" value="Unassembled WGS sequence"/>
</dbReference>
<comment type="caution">
    <text evidence="1">The sequence shown here is derived from an EMBL/GenBank/DDBJ whole genome shotgun (WGS) entry which is preliminary data.</text>
</comment>
<gene>
    <name evidence="1" type="ORF">H4683_002710</name>
</gene>
<keyword evidence="2" id="KW-1185">Reference proteome</keyword>
<evidence type="ECO:0000313" key="2">
    <source>
        <dbReference type="Proteomes" id="UP000658225"/>
    </source>
</evidence>
<proteinExistence type="predicted"/>
<reference evidence="1" key="1">
    <citation type="submission" date="2020-10" db="EMBL/GenBank/DDBJ databases">
        <title>Genomic Encyclopedia of Type Strains, Phase IV (KMG-IV): sequencing the most valuable type-strain genomes for metagenomic binning, comparative biology and taxonomic classification.</title>
        <authorList>
            <person name="Goeker M."/>
        </authorList>
    </citation>
    <scope>NUCLEOTIDE SEQUENCE</scope>
    <source>
        <strain evidence="1">DSM 13886</strain>
    </source>
</reference>
<name>A0A927MJ22_9BACL</name>
<evidence type="ECO:0000313" key="1">
    <source>
        <dbReference type="EMBL" id="MBE1555590.1"/>
    </source>
</evidence>
<organism evidence="1 2">
    <name type="scientific">Sporosarcina limicola</name>
    <dbReference type="NCBI Taxonomy" id="34101"/>
    <lineage>
        <taxon>Bacteria</taxon>
        <taxon>Bacillati</taxon>
        <taxon>Bacillota</taxon>
        <taxon>Bacilli</taxon>
        <taxon>Bacillales</taxon>
        <taxon>Caryophanaceae</taxon>
        <taxon>Sporosarcina</taxon>
    </lineage>
</organism>
<sequence>MKVKIAIIGSTDFCGRTEQLVINRNDIELDWYRYNEPQEAPHLIRTLKPCDAILFSGSLPYTYAKKAIENFPIPTLYLKQDETAVAITLLHLAAQKQLDLNRISIDIREKVHIDHVINDLNQIIELPFIHVLQDDEVIQDISSFHEQLSLLSKTDMAITSVHAVYEQLKQQNIPTIKMIDPESSIVQSIELAKQQAILQKSNSAQIAVGVIQVREHNQNIESVVEQLATLMQARWSEQQGEYTLFTTMGNIEYSIKNHEFLTLYQTLDSQAKLAFGCGETIVDATENAQFALEFIKKTDDHSFYVLDSNKKLHGPFPQSHSTIEMKIHEPALVEMAVKTKLSPSNISKLMTFSKSRQSKQFTANDLALHLNVTRRTAERILKRLVEFNYAKIIGEEMTYRQGRPRALYEFNFPTYT</sequence>
<protein>
    <submittedName>
        <fullName evidence="1">Transcriptional regulator</fullName>
    </submittedName>
</protein>
<dbReference type="RefSeq" id="WP_192599299.1">
    <property type="nucleotide sequence ID" value="NZ_JADBEL010000015.1"/>
</dbReference>